<keyword evidence="7" id="KW-1003">Cell membrane</keyword>
<dbReference type="Proteomes" id="UP000787635">
    <property type="component" value="Unassembled WGS sequence"/>
</dbReference>
<evidence type="ECO:0000256" key="7">
    <source>
        <dbReference type="HAMAP-Rule" id="MF_01207"/>
    </source>
</evidence>
<evidence type="ECO:0000313" key="11">
    <source>
        <dbReference type="Proteomes" id="UP000787635"/>
    </source>
</evidence>
<evidence type="ECO:0000259" key="9">
    <source>
        <dbReference type="Pfam" id="PF01794"/>
    </source>
</evidence>
<comment type="cofactor">
    <cofactor evidence="7">
        <name>heme b</name>
        <dbReference type="ChEBI" id="CHEBI:60344"/>
    </cofactor>
    <text evidence="7">Binds 1 heme b (iron(II)-protoporphyrin IX) group per subunit.</text>
</comment>
<evidence type="ECO:0000256" key="3">
    <source>
        <dbReference type="ARBA" id="ARBA00022692"/>
    </source>
</evidence>
<feature type="transmembrane region" description="Helical" evidence="7">
    <location>
        <begin position="123"/>
        <end position="144"/>
    </location>
</feature>
<dbReference type="HAMAP" id="MF_01207">
    <property type="entry name" value="MsrQ"/>
    <property type="match status" value="1"/>
</dbReference>
<keyword evidence="3 7" id="KW-0812">Transmembrane</keyword>
<dbReference type="InterPro" id="IPR013130">
    <property type="entry name" value="Fe3_Rdtase_TM_dom"/>
</dbReference>
<evidence type="ECO:0000256" key="6">
    <source>
        <dbReference type="ARBA" id="ARBA00023136"/>
    </source>
</evidence>
<feature type="transmembrane region" description="Helical" evidence="7">
    <location>
        <begin position="187"/>
        <end position="203"/>
    </location>
</feature>
<keyword evidence="4 7" id="KW-1133">Transmembrane helix</keyword>
<dbReference type="InterPro" id="IPR022837">
    <property type="entry name" value="MsrQ-like"/>
</dbReference>
<keyword evidence="5 7" id="KW-0408">Iron</keyword>
<feature type="transmembrane region" description="Helical" evidence="7">
    <location>
        <begin position="23"/>
        <end position="43"/>
    </location>
</feature>
<sequence length="300" mass="32227">MTHAAVASPWPWPWLDRAGRFSWLRAGVLAAALLPGLALLVLLATGQYGADPWKQATRDAGTLAIRLLLVSLFITPLRHLADWPKAPTLRRMLGLLALAYALLHLGLYAGHLGWRLGEVASEIALRFYLTLGFAVLLGLVALGWTSTDGWQRRLGPRWKRLHRLAYGLAALGILHAFLQAKSRADEAVVLAGLWLWLMGWRLLPGWARAHGGALAGLAVLAAIGAALLEWAWYAAATSLPAGRILAANLTPDLALRPAHGVLAAGLALALAAVLRRRLRTVPPPGKAAPRARRRAVSQSG</sequence>
<feature type="transmembrane region" description="Helical" evidence="7">
    <location>
        <begin position="63"/>
        <end position="81"/>
    </location>
</feature>
<feature type="compositionally biased region" description="Basic residues" evidence="8">
    <location>
        <begin position="289"/>
        <end position="300"/>
    </location>
</feature>
<dbReference type="Pfam" id="PF01794">
    <property type="entry name" value="Ferric_reduct"/>
    <property type="match status" value="1"/>
</dbReference>
<comment type="subunit">
    <text evidence="7">Heterodimer of a catalytic subunit (MsrP) and a heme-binding subunit (MsrQ).</text>
</comment>
<feature type="region of interest" description="Disordered" evidence="8">
    <location>
        <begin position="281"/>
        <end position="300"/>
    </location>
</feature>
<keyword evidence="7" id="KW-0349">Heme</keyword>
<comment type="cofactor">
    <cofactor evidence="7">
        <name>FMN</name>
        <dbReference type="ChEBI" id="CHEBI:58210"/>
    </cofactor>
    <text evidence="7">Binds 1 FMN per subunit.</text>
</comment>
<evidence type="ECO:0000313" key="10">
    <source>
        <dbReference type="EMBL" id="NKC34152.1"/>
    </source>
</evidence>
<evidence type="ECO:0000256" key="8">
    <source>
        <dbReference type="SAM" id="MobiDB-lite"/>
    </source>
</evidence>
<feature type="transmembrane region" description="Helical" evidence="7">
    <location>
        <begin position="253"/>
        <end position="274"/>
    </location>
</feature>
<comment type="subcellular location">
    <subcellularLocation>
        <location evidence="7">Cell membrane</location>
        <topology evidence="7">Multi-pass membrane protein</topology>
    </subcellularLocation>
    <subcellularLocation>
        <location evidence="1">Membrane</location>
        <topology evidence="1">Multi-pass membrane protein</topology>
    </subcellularLocation>
</comment>
<organism evidence="10 11">
    <name type="scientific">Falsiroseomonas selenitidurans</name>
    <dbReference type="NCBI Taxonomy" id="2716335"/>
    <lineage>
        <taxon>Bacteria</taxon>
        <taxon>Pseudomonadati</taxon>
        <taxon>Pseudomonadota</taxon>
        <taxon>Alphaproteobacteria</taxon>
        <taxon>Acetobacterales</taxon>
        <taxon>Roseomonadaceae</taxon>
        <taxon>Falsiroseomonas</taxon>
    </lineage>
</organism>
<gene>
    <name evidence="7" type="primary">msrQ</name>
    <name evidence="10" type="ORF">HEQ75_25065</name>
</gene>
<evidence type="ECO:0000256" key="4">
    <source>
        <dbReference type="ARBA" id="ARBA00022989"/>
    </source>
</evidence>
<dbReference type="PANTHER" id="PTHR36964">
    <property type="entry name" value="PROTEIN-METHIONINE-SULFOXIDE REDUCTASE HEME-BINDING SUBUNIT MSRQ"/>
    <property type="match status" value="1"/>
</dbReference>
<dbReference type="PANTHER" id="PTHR36964:SF1">
    <property type="entry name" value="PROTEIN-METHIONINE-SULFOXIDE REDUCTASE HEME-BINDING SUBUNIT MSRQ"/>
    <property type="match status" value="1"/>
</dbReference>
<comment type="similarity">
    <text evidence="7">Belongs to the MsrQ family.</text>
</comment>
<proteinExistence type="inferred from homology"/>
<comment type="caution">
    <text evidence="10">The sequence shown here is derived from an EMBL/GenBank/DDBJ whole genome shotgun (WGS) entry which is preliminary data.</text>
</comment>
<accession>A0ABX1EE30</accession>
<evidence type="ECO:0000256" key="1">
    <source>
        <dbReference type="ARBA" id="ARBA00004141"/>
    </source>
</evidence>
<comment type="caution">
    <text evidence="7">Lacks conserved residue(s) required for the propagation of feature annotation.</text>
</comment>
<keyword evidence="6 7" id="KW-0472">Membrane</keyword>
<keyword evidence="7" id="KW-0479">Metal-binding</keyword>
<feature type="transmembrane region" description="Helical" evidence="7">
    <location>
        <begin position="215"/>
        <end position="233"/>
    </location>
</feature>
<name>A0ABX1EE30_9PROT</name>
<feature type="transmembrane region" description="Helical" evidence="7">
    <location>
        <begin position="164"/>
        <end position="181"/>
    </location>
</feature>
<protein>
    <recommendedName>
        <fullName evidence="7">Protein-methionine-sulfoxide reductase heme-binding subunit MsrQ</fullName>
    </recommendedName>
    <alternativeName>
        <fullName evidence="7">Flavocytochrome MsrQ</fullName>
    </alternativeName>
</protein>
<feature type="domain" description="Ferric oxidoreductase" evidence="9">
    <location>
        <begin position="60"/>
        <end position="172"/>
    </location>
</feature>
<feature type="transmembrane region" description="Helical" evidence="7">
    <location>
        <begin position="93"/>
        <end position="111"/>
    </location>
</feature>
<evidence type="ECO:0000256" key="2">
    <source>
        <dbReference type="ARBA" id="ARBA00022448"/>
    </source>
</evidence>
<keyword evidence="7" id="KW-0285">Flavoprotein</keyword>
<keyword evidence="11" id="KW-1185">Reference proteome</keyword>
<keyword evidence="7" id="KW-0249">Electron transport</keyword>
<keyword evidence="2 7" id="KW-0813">Transport</keyword>
<comment type="function">
    <text evidence="7">Part of the MsrPQ system that repairs oxidized periplasmic proteins containing methionine sulfoxide residues (Met-O), using respiratory chain electrons. Thus protects these proteins from oxidative-stress damage caused by reactive species of oxygen and chlorine generated by the host defense mechanisms. MsrPQ is essential for the maintenance of envelope integrity under bleach stress, rescuing a wide series of structurally unrelated periplasmic proteins from methionine oxidation. MsrQ provides electrons for reduction to the reductase catalytic subunit MsrP, using the quinone pool of the respiratory chain.</text>
</comment>
<evidence type="ECO:0000256" key="5">
    <source>
        <dbReference type="ARBA" id="ARBA00023004"/>
    </source>
</evidence>
<keyword evidence="7" id="KW-0288">FMN</keyword>
<reference evidence="10 11" key="1">
    <citation type="submission" date="2020-03" db="EMBL/GenBank/DDBJ databases">
        <title>Roseomonas selenitidurans sp. nov. isolated from urban soil.</title>
        <authorList>
            <person name="Liu H."/>
        </authorList>
    </citation>
    <scope>NUCLEOTIDE SEQUENCE [LARGE SCALE GENOMIC DNA]</scope>
    <source>
        <strain evidence="10 11">BU-1</strain>
    </source>
</reference>
<dbReference type="EMBL" id="JAAVNE010000068">
    <property type="protein sequence ID" value="NKC34152.1"/>
    <property type="molecule type" value="Genomic_DNA"/>
</dbReference>